<dbReference type="InterPro" id="IPR019826">
    <property type="entry name" value="Carboxylesterase_B_AS"/>
</dbReference>
<dbReference type="PROSITE" id="PS00122">
    <property type="entry name" value="CARBOXYLESTERASE_B_1"/>
    <property type="match status" value="1"/>
</dbReference>
<evidence type="ECO:0000313" key="6">
    <source>
        <dbReference type="Proteomes" id="UP001218218"/>
    </source>
</evidence>
<organism evidence="5 6">
    <name type="scientific">Mycena albidolilacea</name>
    <dbReference type="NCBI Taxonomy" id="1033008"/>
    <lineage>
        <taxon>Eukaryota</taxon>
        <taxon>Fungi</taxon>
        <taxon>Dikarya</taxon>
        <taxon>Basidiomycota</taxon>
        <taxon>Agaricomycotina</taxon>
        <taxon>Agaricomycetes</taxon>
        <taxon>Agaricomycetidae</taxon>
        <taxon>Agaricales</taxon>
        <taxon>Marasmiineae</taxon>
        <taxon>Mycenaceae</taxon>
        <taxon>Mycena</taxon>
    </lineage>
</organism>
<dbReference type="Pfam" id="PF00135">
    <property type="entry name" value="COesterase"/>
    <property type="match status" value="1"/>
</dbReference>
<dbReference type="PROSITE" id="PS00941">
    <property type="entry name" value="CARBOXYLESTERASE_B_2"/>
    <property type="match status" value="1"/>
</dbReference>
<dbReference type="PANTHER" id="PTHR11559">
    <property type="entry name" value="CARBOXYLESTERASE"/>
    <property type="match status" value="1"/>
</dbReference>
<sequence>MVSPNFRMFNRVIATVVVLSTTQLALAQLSPIVDLGYAQYQGTVNPANSITHFLGIRYAAPPLGDLRWRAPQAPANTSGVQLATSQPSACFQSSTGQSPTNPFQGRATQIDETEDCLFLNVYYPSDEAGAPLKNLPTVVWIHGGGYLSGAASPYNGEDIIRQSNRGVVVVLIQYRLGLFGFLSGSAVKRNGALNAGLLDQDFALRWVNKHVSKFGGDPSKVTIWGQSAGAGSVIQQVVANGGRTEPQLFRGAITSSSFLPSQYRFDDPIPEAVFSEALAQTDCATATDSMACLRAVDATVLEAANNNITSSAFFGTFSVVPVVDGVFITQRPTLSLLEGKVNGHAVLTTTNAFEGTIFVNQSVSVTASEYSLDLFPRFSALQGAAVGALYHGLGTDLFQVNAVQGESIFICPAYYLLNAFHGRAFKGEFAIPPGLHSQEGHYYFPGDSPPPFNNPAFIDAFAQSFTSFIINLDPNIKVDPTTITPHWNTFDNGHTEMLFNQTAVDGLPVVHAIKTSDALLERCLFWNSVGSLTAQ</sequence>
<name>A0AAD7EAD7_9AGAR</name>
<dbReference type="InterPro" id="IPR050309">
    <property type="entry name" value="Type-B_Carboxylest/Lipase"/>
</dbReference>
<gene>
    <name evidence="5" type="ORF">DFH08DRAFT_902941</name>
</gene>
<keyword evidence="3" id="KW-0732">Signal</keyword>
<comment type="caution">
    <text evidence="5">The sequence shown here is derived from an EMBL/GenBank/DDBJ whole genome shotgun (WGS) entry which is preliminary data.</text>
</comment>
<dbReference type="Proteomes" id="UP001218218">
    <property type="component" value="Unassembled WGS sequence"/>
</dbReference>
<feature type="domain" description="Carboxylesterase type B" evidence="4">
    <location>
        <begin position="30"/>
        <end position="366"/>
    </location>
</feature>
<dbReference type="GO" id="GO:0016787">
    <property type="term" value="F:hydrolase activity"/>
    <property type="evidence" value="ECO:0007669"/>
    <property type="project" value="UniProtKB-KW"/>
</dbReference>
<reference evidence="5" key="1">
    <citation type="submission" date="2023-03" db="EMBL/GenBank/DDBJ databases">
        <title>Massive genome expansion in bonnet fungi (Mycena s.s.) driven by repeated elements and novel gene families across ecological guilds.</title>
        <authorList>
            <consortium name="Lawrence Berkeley National Laboratory"/>
            <person name="Harder C.B."/>
            <person name="Miyauchi S."/>
            <person name="Viragh M."/>
            <person name="Kuo A."/>
            <person name="Thoen E."/>
            <person name="Andreopoulos B."/>
            <person name="Lu D."/>
            <person name="Skrede I."/>
            <person name="Drula E."/>
            <person name="Henrissat B."/>
            <person name="Morin E."/>
            <person name="Kohler A."/>
            <person name="Barry K."/>
            <person name="LaButti K."/>
            <person name="Morin E."/>
            <person name="Salamov A."/>
            <person name="Lipzen A."/>
            <person name="Mereny Z."/>
            <person name="Hegedus B."/>
            <person name="Baldrian P."/>
            <person name="Stursova M."/>
            <person name="Weitz H."/>
            <person name="Taylor A."/>
            <person name="Grigoriev I.V."/>
            <person name="Nagy L.G."/>
            <person name="Martin F."/>
            <person name="Kauserud H."/>
        </authorList>
    </citation>
    <scope>NUCLEOTIDE SEQUENCE</scope>
    <source>
        <strain evidence="5">CBHHK002</strain>
    </source>
</reference>
<dbReference type="InterPro" id="IPR019819">
    <property type="entry name" value="Carboxylesterase_B_CS"/>
</dbReference>
<dbReference type="InterPro" id="IPR029058">
    <property type="entry name" value="AB_hydrolase_fold"/>
</dbReference>
<protein>
    <recommendedName>
        <fullName evidence="3">Carboxylic ester hydrolase</fullName>
        <ecNumber evidence="3">3.1.1.-</ecNumber>
    </recommendedName>
</protein>
<dbReference type="AlphaFoldDB" id="A0AAD7EAD7"/>
<proteinExistence type="inferred from homology"/>
<evidence type="ECO:0000256" key="1">
    <source>
        <dbReference type="ARBA" id="ARBA00005964"/>
    </source>
</evidence>
<dbReference type="EC" id="3.1.1.-" evidence="3"/>
<dbReference type="SUPFAM" id="SSF53474">
    <property type="entry name" value="alpha/beta-Hydrolases"/>
    <property type="match status" value="1"/>
</dbReference>
<feature type="chain" id="PRO_5041783443" description="Carboxylic ester hydrolase" evidence="3">
    <location>
        <begin position="28"/>
        <end position="535"/>
    </location>
</feature>
<accession>A0AAD7EAD7</accession>
<dbReference type="EMBL" id="JARIHO010000098">
    <property type="protein sequence ID" value="KAJ7304890.1"/>
    <property type="molecule type" value="Genomic_DNA"/>
</dbReference>
<feature type="signal peptide" evidence="3">
    <location>
        <begin position="1"/>
        <end position="27"/>
    </location>
</feature>
<dbReference type="InterPro" id="IPR002018">
    <property type="entry name" value="CarbesteraseB"/>
</dbReference>
<keyword evidence="2 3" id="KW-0378">Hydrolase</keyword>
<dbReference type="Gene3D" id="3.40.50.1820">
    <property type="entry name" value="alpha/beta hydrolase"/>
    <property type="match status" value="1"/>
</dbReference>
<evidence type="ECO:0000256" key="3">
    <source>
        <dbReference type="RuleBase" id="RU361235"/>
    </source>
</evidence>
<evidence type="ECO:0000259" key="4">
    <source>
        <dbReference type="Pfam" id="PF00135"/>
    </source>
</evidence>
<evidence type="ECO:0000256" key="2">
    <source>
        <dbReference type="ARBA" id="ARBA00022801"/>
    </source>
</evidence>
<keyword evidence="6" id="KW-1185">Reference proteome</keyword>
<evidence type="ECO:0000313" key="5">
    <source>
        <dbReference type="EMBL" id="KAJ7304890.1"/>
    </source>
</evidence>
<comment type="similarity">
    <text evidence="1 3">Belongs to the type-B carboxylesterase/lipase family.</text>
</comment>